<reference evidence="6" key="3">
    <citation type="submission" date="2025-08" db="UniProtKB">
        <authorList>
            <consortium name="Ensembl"/>
        </authorList>
    </citation>
    <scope>IDENTIFICATION</scope>
</reference>
<dbReference type="PANTHER" id="PTHR16100">
    <property type="entry name" value="PHOSPHOINOSITIDE-INTERACTING PROTEIN FAMILY MEMBER"/>
    <property type="match status" value="1"/>
</dbReference>
<dbReference type="AlphaFoldDB" id="A0A3B1JB76"/>
<sequence>KIPPFLFNHLTAPSSPTPDFLSQRLSERTNPDCAIMTNSILVSELELSMATGGTEGSCYRCTLPFGVVLLLISIAVTAVAYSFNSHGSTISILGLVLLSCSLLLLCFTAVCWKLRRGKEMGIRSTSQGTLVERLSDSCI</sequence>
<organism evidence="6 7">
    <name type="scientific">Astyanax mexicanus</name>
    <name type="common">Blind cave fish</name>
    <name type="synonym">Astyanax fasciatus mexicanus</name>
    <dbReference type="NCBI Taxonomy" id="7994"/>
    <lineage>
        <taxon>Eukaryota</taxon>
        <taxon>Metazoa</taxon>
        <taxon>Chordata</taxon>
        <taxon>Craniata</taxon>
        <taxon>Vertebrata</taxon>
        <taxon>Euteleostomi</taxon>
        <taxon>Actinopterygii</taxon>
        <taxon>Neopterygii</taxon>
        <taxon>Teleostei</taxon>
        <taxon>Ostariophysi</taxon>
        <taxon>Characiformes</taxon>
        <taxon>Characoidei</taxon>
        <taxon>Acestrorhamphidae</taxon>
        <taxon>Acestrorhamphinae</taxon>
        <taxon>Astyanax</taxon>
    </lineage>
</organism>
<dbReference type="GeneTree" id="ENSGT00940000154322"/>
<dbReference type="Ensembl" id="ENSAMXT00000053719.1">
    <property type="protein sequence ID" value="ENSAMXP00000038564.1"/>
    <property type="gene ID" value="ENSAMXG00000029420.1"/>
</dbReference>
<dbReference type="Proteomes" id="UP000018467">
    <property type="component" value="Unassembled WGS sequence"/>
</dbReference>
<reference evidence="7" key="2">
    <citation type="journal article" date="2014" name="Nat. Commun.">
        <title>The cavefish genome reveals candidate genes for eye loss.</title>
        <authorList>
            <person name="McGaugh S.E."/>
            <person name="Gross J.B."/>
            <person name="Aken B."/>
            <person name="Blin M."/>
            <person name="Borowsky R."/>
            <person name="Chalopin D."/>
            <person name="Hinaux H."/>
            <person name="Jeffery W.R."/>
            <person name="Keene A."/>
            <person name="Ma L."/>
            <person name="Minx P."/>
            <person name="Murphy D."/>
            <person name="O'Quin K.E."/>
            <person name="Retaux S."/>
            <person name="Rohner N."/>
            <person name="Searle S.M."/>
            <person name="Stahl B.A."/>
            <person name="Tabin C."/>
            <person name="Volff J.N."/>
            <person name="Yoshizawa M."/>
            <person name="Warren W.C."/>
        </authorList>
    </citation>
    <scope>NUCLEOTIDE SEQUENCE [LARGE SCALE GENOMIC DNA]</scope>
    <source>
        <strain evidence="7">female</strain>
    </source>
</reference>
<keyword evidence="2 5" id="KW-0812">Transmembrane</keyword>
<protein>
    <submittedName>
        <fullName evidence="6">Transmembrane protein 100</fullName>
    </submittedName>
</protein>
<dbReference type="Pfam" id="PF16311">
    <property type="entry name" value="TMEM100"/>
    <property type="match status" value="1"/>
</dbReference>
<dbReference type="InParanoid" id="A0A3B1JB76"/>
<keyword evidence="3 5" id="KW-1133">Transmembrane helix</keyword>
<keyword evidence="7" id="KW-1185">Reference proteome</keyword>
<dbReference type="PANTHER" id="PTHR16100:SF5">
    <property type="entry name" value="TRANSMEMBRANE PROTEIN 100"/>
    <property type="match status" value="1"/>
</dbReference>
<dbReference type="Bgee" id="ENSAMXG00000029420">
    <property type="expression patterns" value="Expressed in pharyngeal gill"/>
</dbReference>
<evidence type="ECO:0000256" key="4">
    <source>
        <dbReference type="ARBA" id="ARBA00023136"/>
    </source>
</evidence>
<evidence type="ECO:0000256" key="1">
    <source>
        <dbReference type="ARBA" id="ARBA00004141"/>
    </source>
</evidence>
<evidence type="ECO:0000313" key="6">
    <source>
        <dbReference type="Ensembl" id="ENSAMXP00000038564.1"/>
    </source>
</evidence>
<feature type="transmembrane region" description="Helical" evidence="5">
    <location>
        <begin position="89"/>
        <end position="112"/>
    </location>
</feature>
<dbReference type="GO" id="GO:0071773">
    <property type="term" value="P:cellular response to BMP stimulus"/>
    <property type="evidence" value="ECO:0007669"/>
    <property type="project" value="TreeGrafter"/>
</dbReference>
<evidence type="ECO:0000256" key="3">
    <source>
        <dbReference type="ARBA" id="ARBA00022989"/>
    </source>
</evidence>
<proteinExistence type="predicted"/>
<accession>A0A3B1JB76</accession>
<evidence type="ECO:0000313" key="7">
    <source>
        <dbReference type="Proteomes" id="UP000018467"/>
    </source>
</evidence>
<reference evidence="6" key="4">
    <citation type="submission" date="2025-09" db="UniProtKB">
        <authorList>
            <consortium name="Ensembl"/>
        </authorList>
    </citation>
    <scope>IDENTIFICATION</scope>
</reference>
<evidence type="ECO:0000256" key="2">
    <source>
        <dbReference type="ARBA" id="ARBA00022692"/>
    </source>
</evidence>
<dbReference type="STRING" id="7994.ENSAMXP00000038564"/>
<feature type="transmembrane region" description="Helical" evidence="5">
    <location>
        <begin position="63"/>
        <end position="83"/>
    </location>
</feature>
<dbReference type="InterPro" id="IPR032536">
    <property type="entry name" value="TMEM100"/>
</dbReference>
<reference evidence="7" key="1">
    <citation type="submission" date="2013-03" db="EMBL/GenBank/DDBJ databases">
        <authorList>
            <person name="Jeffery W."/>
            <person name="Warren W."/>
            <person name="Wilson R.K."/>
        </authorList>
    </citation>
    <scope>NUCLEOTIDE SEQUENCE</scope>
    <source>
        <strain evidence="7">female</strain>
    </source>
</reference>
<evidence type="ECO:0000256" key="5">
    <source>
        <dbReference type="SAM" id="Phobius"/>
    </source>
</evidence>
<name>A0A3B1JB76_ASTMX</name>
<keyword evidence="4 5" id="KW-0472">Membrane</keyword>
<comment type="subcellular location">
    <subcellularLocation>
        <location evidence="1">Membrane</location>
        <topology evidence="1">Multi-pass membrane protein</topology>
    </subcellularLocation>
</comment>
<dbReference type="GO" id="GO:0005886">
    <property type="term" value="C:plasma membrane"/>
    <property type="evidence" value="ECO:0007669"/>
    <property type="project" value="TreeGrafter"/>
</dbReference>
<gene>
    <name evidence="6" type="primary">TMEM100</name>
</gene>